<comment type="caution">
    <text evidence="2">The sequence shown here is derived from an EMBL/GenBank/DDBJ whole genome shotgun (WGS) entry which is preliminary data.</text>
</comment>
<dbReference type="GO" id="GO:0004190">
    <property type="term" value="F:aspartic-type endopeptidase activity"/>
    <property type="evidence" value="ECO:0007669"/>
    <property type="project" value="InterPro"/>
</dbReference>
<reference evidence="2" key="1">
    <citation type="submission" date="2020-08" db="EMBL/GenBank/DDBJ databases">
        <title>Genome public.</title>
        <authorList>
            <person name="Liu C."/>
            <person name="Sun Q."/>
        </authorList>
    </citation>
    <scope>NUCLEOTIDE SEQUENCE</scope>
    <source>
        <strain evidence="2">NSJ-24</strain>
    </source>
</reference>
<gene>
    <name evidence="2" type="ORF">H8692_01380</name>
</gene>
<protein>
    <submittedName>
        <fullName evidence="2">Sigma-E processing peptidase SpoIIGA</fullName>
    </submittedName>
</protein>
<feature type="transmembrane region" description="Helical" evidence="1">
    <location>
        <begin position="131"/>
        <end position="148"/>
    </location>
</feature>
<keyword evidence="1" id="KW-0472">Membrane</keyword>
<dbReference type="AlphaFoldDB" id="A0A926E421"/>
<dbReference type="EMBL" id="JACRTA010000001">
    <property type="protein sequence ID" value="MBC8567410.1"/>
    <property type="molecule type" value="Genomic_DNA"/>
</dbReference>
<keyword evidence="1" id="KW-1133">Transmembrane helix</keyword>
<accession>A0A926E421</accession>
<proteinExistence type="predicted"/>
<dbReference type="RefSeq" id="WP_177269415.1">
    <property type="nucleotide sequence ID" value="NZ_JACRTA010000001.1"/>
</dbReference>
<feature type="transmembrane region" description="Helical" evidence="1">
    <location>
        <begin position="6"/>
        <end position="29"/>
    </location>
</feature>
<sequence length="280" mass="31376">MKKLIVYGEILFIENFVIGCVLLYITAEIFKVRFTVLKDKIRFVLGGVMCGIFSMEIFLPLPMYFTVISEIMFAFAVCFVVLGKERIWKKALTMILVTYFMGGLTMGLLLITQNPGIYTASGIYTGDMKAAFLALFIGMGTFTAKQIMKTVASRKFYEEHVFDVKIFIGDEVFETKGFFDTGNQLTDPINGKPVAVAQESLWSRFEDEGAVSDDRIGIVPYEAIGTKGIMMSLRVDFIEISGRRLRGNVIAKGSREFNIYGKAANGCELLLSKDMSDRKT</sequence>
<dbReference type="Proteomes" id="UP000610862">
    <property type="component" value="Unassembled WGS sequence"/>
</dbReference>
<evidence type="ECO:0000256" key="1">
    <source>
        <dbReference type="SAM" id="Phobius"/>
    </source>
</evidence>
<keyword evidence="3" id="KW-1185">Reference proteome</keyword>
<dbReference type="Pfam" id="PF03419">
    <property type="entry name" value="Peptidase_U4"/>
    <property type="match status" value="1"/>
</dbReference>
<keyword evidence="1" id="KW-0812">Transmembrane</keyword>
<dbReference type="GO" id="GO:0030436">
    <property type="term" value="P:asexual sporulation"/>
    <property type="evidence" value="ECO:0007669"/>
    <property type="project" value="InterPro"/>
</dbReference>
<dbReference type="InterPro" id="IPR005081">
    <property type="entry name" value="SpoIIGA"/>
</dbReference>
<evidence type="ECO:0000313" key="2">
    <source>
        <dbReference type="EMBL" id="MBC8567410.1"/>
    </source>
</evidence>
<evidence type="ECO:0000313" key="3">
    <source>
        <dbReference type="Proteomes" id="UP000610862"/>
    </source>
</evidence>
<feature type="transmembrane region" description="Helical" evidence="1">
    <location>
        <begin position="91"/>
        <end position="111"/>
    </location>
</feature>
<organism evidence="2 3">
    <name type="scientific">Lentihominibacter hominis</name>
    <dbReference type="NCBI Taxonomy" id="2763645"/>
    <lineage>
        <taxon>Bacteria</taxon>
        <taxon>Bacillati</taxon>
        <taxon>Bacillota</taxon>
        <taxon>Clostridia</taxon>
        <taxon>Peptostreptococcales</taxon>
        <taxon>Anaerovoracaceae</taxon>
        <taxon>Lentihominibacter</taxon>
    </lineage>
</organism>
<name>A0A926E421_9FIRM</name>
<dbReference type="GO" id="GO:0006508">
    <property type="term" value="P:proteolysis"/>
    <property type="evidence" value="ECO:0007669"/>
    <property type="project" value="InterPro"/>
</dbReference>
<feature type="transmembrane region" description="Helical" evidence="1">
    <location>
        <begin position="64"/>
        <end position="82"/>
    </location>
</feature>